<organism evidence="1 2">
    <name type="scientific">Tahibacter soli</name>
    <dbReference type="NCBI Taxonomy" id="2983605"/>
    <lineage>
        <taxon>Bacteria</taxon>
        <taxon>Pseudomonadati</taxon>
        <taxon>Pseudomonadota</taxon>
        <taxon>Gammaproteobacteria</taxon>
        <taxon>Lysobacterales</taxon>
        <taxon>Rhodanobacteraceae</taxon>
        <taxon>Tahibacter</taxon>
    </lineage>
</organism>
<proteinExistence type="predicted"/>
<keyword evidence="2" id="KW-1185">Reference proteome</keyword>
<reference evidence="1" key="1">
    <citation type="submission" date="2023-02" db="EMBL/GenBank/DDBJ databases">
        <title>Tahibacter soli sp. nov. isolated from soil.</title>
        <authorList>
            <person name="Baek J.H."/>
            <person name="Lee J.K."/>
            <person name="Choi D.G."/>
            <person name="Jeon C.O."/>
        </authorList>
    </citation>
    <scope>NUCLEOTIDE SEQUENCE</scope>
    <source>
        <strain evidence="1">BL</strain>
    </source>
</reference>
<name>A0A9X3YMJ3_9GAMM</name>
<evidence type="ECO:0000313" key="2">
    <source>
        <dbReference type="Proteomes" id="UP001139971"/>
    </source>
</evidence>
<protein>
    <submittedName>
        <fullName evidence="1">DUF5691 domain-containing protein</fullName>
    </submittedName>
</protein>
<evidence type="ECO:0000313" key="1">
    <source>
        <dbReference type="EMBL" id="MDC8014015.1"/>
    </source>
</evidence>
<comment type="caution">
    <text evidence="1">The sequence shown here is derived from an EMBL/GenBank/DDBJ whole genome shotgun (WGS) entry which is preliminary data.</text>
</comment>
<sequence>MTQAWFKHALVGVGNGAPPFDGALATLVERAPHDDAAVTFARGVGAYAACRRAAVEFDATAAAPPPPAPDDARALPHDHPWTRALADAFDNGPERLQDEACRRVAQIGAVLPHALLPPALTAGQRNAALRDALALALGARGAWLAALNPDWRYAAGGAGDGDDPDRVWQEGSFAQRLALLRAIRASEPARAREMLRAQLPELPAKERHELVAVLGDRLDADDASILEPLLKDRARDVRQTAASLLALLPESAHAQRLAAWLASLVTAKRGLMSTTWRVDAPADADPGWAAATIEATRPQHDALGERAWWLYQLVRLVPLSWWTRHTGMSAAELVAWSGKSDWKGALHRGWLERLRDDDADWIDAMLDAKHGLFKHQRAALLARLPAGERERHWATAIGELAKTGTLADVVVSCALGATLSSAFSRALVADLPELIGSDAFRNDWGLRGQLVELAAILHPDALRVWRALPRHAEETPSMDTCLHSIERIVALRRLFHSVP</sequence>
<gene>
    <name evidence="1" type="ORF">OD750_015840</name>
</gene>
<dbReference type="EMBL" id="JAOVZO020000018">
    <property type="protein sequence ID" value="MDC8014015.1"/>
    <property type="molecule type" value="Genomic_DNA"/>
</dbReference>
<accession>A0A9X3YMJ3</accession>
<dbReference type="Pfam" id="PF18944">
    <property type="entry name" value="DUF5691"/>
    <property type="match status" value="1"/>
</dbReference>
<dbReference type="Proteomes" id="UP001139971">
    <property type="component" value="Unassembled WGS sequence"/>
</dbReference>
<dbReference type="InterPro" id="IPR043746">
    <property type="entry name" value="DUF5691"/>
</dbReference>
<dbReference type="AlphaFoldDB" id="A0A9X3YMJ3"/>
<dbReference type="RefSeq" id="WP_263541659.1">
    <property type="nucleotide sequence ID" value="NZ_JAOVZO020000018.1"/>
</dbReference>